<feature type="domain" description="JmjC" evidence="1">
    <location>
        <begin position="249"/>
        <end position="419"/>
    </location>
</feature>
<dbReference type="Proteomes" id="UP000724874">
    <property type="component" value="Unassembled WGS sequence"/>
</dbReference>
<dbReference type="InterPro" id="IPR041667">
    <property type="entry name" value="Cupin_8"/>
</dbReference>
<dbReference type="SUPFAM" id="SSF51197">
    <property type="entry name" value="Clavaminate synthase-like"/>
    <property type="match status" value="1"/>
</dbReference>
<dbReference type="EMBL" id="JADNYJ010000078">
    <property type="protein sequence ID" value="KAF8889775.1"/>
    <property type="molecule type" value="Genomic_DNA"/>
</dbReference>
<evidence type="ECO:0000259" key="1">
    <source>
        <dbReference type="PROSITE" id="PS51184"/>
    </source>
</evidence>
<name>A0A9P5NK14_GYMJU</name>
<gene>
    <name evidence="2" type="ORF">CPB84DRAFT_1785368</name>
</gene>
<comment type="caution">
    <text evidence="2">The sequence shown here is derived from an EMBL/GenBank/DDBJ whole genome shotgun (WGS) entry which is preliminary data.</text>
</comment>
<evidence type="ECO:0000313" key="3">
    <source>
        <dbReference type="Proteomes" id="UP000724874"/>
    </source>
</evidence>
<dbReference type="InterPro" id="IPR003347">
    <property type="entry name" value="JmjC_dom"/>
</dbReference>
<proteinExistence type="predicted"/>
<dbReference type="PANTHER" id="PTHR12461:SF94">
    <property type="entry name" value="JMJC DOMAIN-CONTAINING PROTEIN"/>
    <property type="match status" value="1"/>
</dbReference>
<dbReference type="PROSITE" id="PS51184">
    <property type="entry name" value="JMJC"/>
    <property type="match status" value="1"/>
</dbReference>
<dbReference type="Gene3D" id="2.60.120.650">
    <property type="entry name" value="Cupin"/>
    <property type="match status" value="1"/>
</dbReference>
<dbReference type="AlphaFoldDB" id="A0A9P5NK14"/>
<keyword evidence="3" id="KW-1185">Reference proteome</keyword>
<accession>A0A9P5NK14</accession>
<protein>
    <recommendedName>
        <fullName evidence="1">JmjC domain-containing protein</fullName>
    </recommendedName>
</protein>
<dbReference type="PANTHER" id="PTHR12461">
    <property type="entry name" value="HYPOXIA-INDUCIBLE FACTOR 1 ALPHA INHIBITOR-RELATED"/>
    <property type="match status" value="1"/>
</dbReference>
<dbReference type="Pfam" id="PF13621">
    <property type="entry name" value="Cupin_8"/>
    <property type="match status" value="1"/>
</dbReference>
<sequence>MQWERAIPLSLAEELKSFGSEKVHKSVLYNAAADIAEGRNVEEWCEQLLKLINESHQNMRDSVSATQLTYWREIYTDCCILRGIAQFNLARVFEAIATLDHALIITGAYGRLYLVWDIIRKMQSKVPCGSAPNYLVQRDSREVAFRPTCAQNIIPEIPPPSFLSFQFEFSQTPFILRKYASDWPALRDRPWRSAAYLRSISGPGRVVPVEIGRDYRDQSWSQELMDWDRFLSTLNFDDQPASESPKDTFYLAQYDLTRQFPSLLEDIIVPDYVYSSLVSRDFPSYRQPLNDESMLFNTWLGPKDTVSPAHTDPYFNFYVQVVGHKSVWLAPPSVSTYMRPVPLLFDPERPTNSDDLSNTSRVDVFADLSHLENLPEFMQNVVPVSMNAVLAPGDVLFFPPGWWHAMRSETTSFSFSIWF</sequence>
<evidence type="ECO:0000313" key="2">
    <source>
        <dbReference type="EMBL" id="KAF8889775.1"/>
    </source>
</evidence>
<reference evidence="2" key="1">
    <citation type="submission" date="2020-11" db="EMBL/GenBank/DDBJ databases">
        <authorList>
            <consortium name="DOE Joint Genome Institute"/>
            <person name="Ahrendt S."/>
            <person name="Riley R."/>
            <person name="Andreopoulos W."/>
            <person name="LaButti K."/>
            <person name="Pangilinan J."/>
            <person name="Ruiz-duenas F.J."/>
            <person name="Barrasa J.M."/>
            <person name="Sanchez-Garcia M."/>
            <person name="Camarero S."/>
            <person name="Miyauchi S."/>
            <person name="Serrano A."/>
            <person name="Linde D."/>
            <person name="Babiker R."/>
            <person name="Drula E."/>
            <person name="Ayuso-Fernandez I."/>
            <person name="Pacheco R."/>
            <person name="Padilla G."/>
            <person name="Ferreira P."/>
            <person name="Barriuso J."/>
            <person name="Kellner H."/>
            <person name="Castanera R."/>
            <person name="Alfaro M."/>
            <person name="Ramirez L."/>
            <person name="Pisabarro A.G."/>
            <person name="Kuo A."/>
            <person name="Tritt A."/>
            <person name="Lipzen A."/>
            <person name="He G."/>
            <person name="Yan M."/>
            <person name="Ng V."/>
            <person name="Cullen D."/>
            <person name="Martin F."/>
            <person name="Rosso M.-N."/>
            <person name="Henrissat B."/>
            <person name="Hibbett D."/>
            <person name="Martinez A.T."/>
            <person name="Grigoriev I.V."/>
        </authorList>
    </citation>
    <scope>NUCLEOTIDE SEQUENCE</scope>
    <source>
        <strain evidence="2">AH 44721</strain>
    </source>
</reference>
<organism evidence="2 3">
    <name type="scientific">Gymnopilus junonius</name>
    <name type="common">Spectacular rustgill mushroom</name>
    <name type="synonym">Gymnopilus spectabilis subsp. junonius</name>
    <dbReference type="NCBI Taxonomy" id="109634"/>
    <lineage>
        <taxon>Eukaryota</taxon>
        <taxon>Fungi</taxon>
        <taxon>Dikarya</taxon>
        <taxon>Basidiomycota</taxon>
        <taxon>Agaricomycotina</taxon>
        <taxon>Agaricomycetes</taxon>
        <taxon>Agaricomycetidae</taxon>
        <taxon>Agaricales</taxon>
        <taxon>Agaricineae</taxon>
        <taxon>Hymenogastraceae</taxon>
        <taxon>Gymnopilus</taxon>
    </lineage>
</organism>
<dbReference type="OrthoDB" id="47172at2759"/>